<feature type="domain" description="Protein kinase" evidence="11">
    <location>
        <begin position="334"/>
        <end position="595"/>
    </location>
</feature>
<evidence type="ECO:0000256" key="7">
    <source>
        <dbReference type="ARBA" id="ARBA00047559"/>
    </source>
</evidence>
<evidence type="ECO:0000256" key="10">
    <source>
        <dbReference type="SAM" id="MobiDB-lite"/>
    </source>
</evidence>
<dbReference type="EMBL" id="JAVIJP010000013">
    <property type="protein sequence ID" value="KAL3646249.1"/>
    <property type="molecule type" value="Genomic_DNA"/>
</dbReference>
<sequence>MHWWHGAFKSTSKLQSSDDSVIGDRTSEASIYSGKPGFFSSRRNRMLMRARKLMHAAESDVEMWRSPADLYNSSAKAYTSAPASALPQPLPLPELSVLLQRDHKYASSSLPLPSPEAVHVPRGCEDKEGEMERSEIDVINELKRLVGQDTRTNNKEHSETRPSRQSRQSQTAKEKYSHIHNISIPISAPTTPYSSLASSPPRNDMWSTKYMPPPGVFQAWSAPEMPHSDDDNNNNNLGLVFYCQTPPERNTSSVHNSPLQSPQRPLSPLAPKITSEIPLARRETSVHPLPLPPGPISPTGSRSDTSGTNMTLHHSPLSPVGSKQPVVMPRKSKWQKGKLIGRGTFGSVYVASNRETGALCAMKEVEILPDDSKSAECMRQLEQEIKVLQHLKHPNIVQYYGSEIVGDKFYIYLEYVHPGSINKFIQDHCGAITESVVRNFTRHILCGLAYLHSKKTIHRDIKGANLLVDAYGVVKLADFGMAKHLNGQTANLSLKGSPYWMAPELLQHVTQSDASSDVALAVDIWSLGCTIIEMMNGKPPWSEYEGAAALFRVLTESPSIPNTMSAEGQDFLQCCFRRNPADRPTASMLLDHPFVNYSHRPHACTQSLNDMNFTDNMQFIREWPRHRSDQTHGPYDITHWRLNNNFVHDSFSRD</sequence>
<dbReference type="Proteomes" id="UP001632038">
    <property type="component" value="Unassembled WGS sequence"/>
</dbReference>
<feature type="region of interest" description="Disordered" evidence="10">
    <location>
        <begin position="107"/>
        <end position="176"/>
    </location>
</feature>
<dbReference type="AlphaFoldDB" id="A0ABD3DZB6"/>
<dbReference type="SMART" id="SM00220">
    <property type="entry name" value="S_TKc"/>
    <property type="match status" value="1"/>
</dbReference>
<feature type="compositionally biased region" description="Polar residues" evidence="10">
    <location>
        <begin position="302"/>
        <end position="312"/>
    </location>
</feature>
<evidence type="ECO:0000313" key="13">
    <source>
        <dbReference type="Proteomes" id="UP001632038"/>
    </source>
</evidence>
<dbReference type="InterPro" id="IPR000719">
    <property type="entry name" value="Prot_kinase_dom"/>
</dbReference>
<comment type="similarity">
    <text evidence="1">Belongs to the protein kinase superfamily. STE Ser/Thr protein kinase family. MAP kinase kinase kinase subfamily.</text>
</comment>
<proteinExistence type="inferred from homology"/>
<dbReference type="PANTHER" id="PTHR48016:SF5">
    <property type="entry name" value="MITOGEN-ACTIVATED PROTEIN KINASE KINASE KINASE 5"/>
    <property type="match status" value="1"/>
</dbReference>
<evidence type="ECO:0000256" key="3">
    <source>
        <dbReference type="ARBA" id="ARBA00022679"/>
    </source>
</evidence>
<accession>A0ABD3DZB6</accession>
<evidence type="ECO:0000256" key="5">
    <source>
        <dbReference type="ARBA" id="ARBA00022777"/>
    </source>
</evidence>
<evidence type="ECO:0000256" key="6">
    <source>
        <dbReference type="ARBA" id="ARBA00022840"/>
    </source>
</evidence>
<comment type="caution">
    <text evidence="12">The sequence shown here is derived from an EMBL/GenBank/DDBJ whole genome shotgun (WGS) entry which is preliminary data.</text>
</comment>
<dbReference type="SUPFAM" id="SSF56112">
    <property type="entry name" value="Protein kinase-like (PK-like)"/>
    <property type="match status" value="1"/>
</dbReference>
<evidence type="ECO:0000259" key="11">
    <source>
        <dbReference type="PROSITE" id="PS50011"/>
    </source>
</evidence>
<evidence type="ECO:0000256" key="9">
    <source>
        <dbReference type="PROSITE-ProRule" id="PRU10141"/>
    </source>
</evidence>
<reference evidence="13" key="1">
    <citation type="journal article" date="2024" name="IScience">
        <title>Strigolactones Initiate the Formation of Haustorium-like Structures in Castilleja.</title>
        <authorList>
            <person name="Buerger M."/>
            <person name="Peterson D."/>
            <person name="Chory J."/>
        </authorList>
    </citation>
    <scope>NUCLEOTIDE SEQUENCE [LARGE SCALE GENOMIC DNA]</scope>
</reference>
<evidence type="ECO:0000256" key="2">
    <source>
        <dbReference type="ARBA" id="ARBA00012406"/>
    </source>
</evidence>
<evidence type="ECO:0000256" key="8">
    <source>
        <dbReference type="ARBA" id="ARBA00048329"/>
    </source>
</evidence>
<dbReference type="EC" id="2.7.11.25" evidence="2"/>
<dbReference type="FunFam" id="1.10.510.10:FF:000357">
    <property type="entry name" value="Mitogen-activated protein kinase kinase kinase 5"/>
    <property type="match status" value="1"/>
</dbReference>
<dbReference type="GO" id="GO:0005524">
    <property type="term" value="F:ATP binding"/>
    <property type="evidence" value="ECO:0007669"/>
    <property type="project" value="UniProtKB-UniRule"/>
</dbReference>
<dbReference type="InterPro" id="IPR050538">
    <property type="entry name" value="MAP_kinase_kinase_kinase"/>
</dbReference>
<evidence type="ECO:0000256" key="1">
    <source>
        <dbReference type="ARBA" id="ARBA00006529"/>
    </source>
</evidence>
<dbReference type="GO" id="GO:0004709">
    <property type="term" value="F:MAP kinase kinase kinase activity"/>
    <property type="evidence" value="ECO:0007669"/>
    <property type="project" value="UniProtKB-EC"/>
</dbReference>
<dbReference type="PANTHER" id="PTHR48016">
    <property type="entry name" value="MAP KINASE KINASE KINASE SSK2-RELATED-RELATED"/>
    <property type="match status" value="1"/>
</dbReference>
<dbReference type="InterPro" id="IPR017441">
    <property type="entry name" value="Protein_kinase_ATP_BS"/>
</dbReference>
<dbReference type="PROSITE" id="PS00107">
    <property type="entry name" value="PROTEIN_KINASE_ATP"/>
    <property type="match status" value="1"/>
</dbReference>
<comment type="catalytic activity">
    <reaction evidence="7">
        <text>L-threonyl-[protein] + ATP = O-phospho-L-threonyl-[protein] + ADP + H(+)</text>
        <dbReference type="Rhea" id="RHEA:46608"/>
        <dbReference type="Rhea" id="RHEA-COMP:11060"/>
        <dbReference type="Rhea" id="RHEA-COMP:11605"/>
        <dbReference type="ChEBI" id="CHEBI:15378"/>
        <dbReference type="ChEBI" id="CHEBI:30013"/>
        <dbReference type="ChEBI" id="CHEBI:30616"/>
        <dbReference type="ChEBI" id="CHEBI:61977"/>
        <dbReference type="ChEBI" id="CHEBI:456216"/>
        <dbReference type="EC" id="2.7.11.25"/>
    </reaction>
</comment>
<dbReference type="Pfam" id="PF00069">
    <property type="entry name" value="Pkinase"/>
    <property type="match status" value="1"/>
</dbReference>
<feature type="region of interest" description="Disordered" evidence="10">
    <location>
        <begin position="245"/>
        <end position="270"/>
    </location>
</feature>
<name>A0ABD3DZB6_9LAMI</name>
<keyword evidence="6 9" id="KW-0067">ATP-binding</keyword>
<keyword evidence="13" id="KW-1185">Reference proteome</keyword>
<feature type="compositionally biased region" description="Polar residues" evidence="10">
    <location>
        <begin position="247"/>
        <end position="256"/>
    </location>
</feature>
<organism evidence="12 13">
    <name type="scientific">Castilleja foliolosa</name>
    <dbReference type="NCBI Taxonomy" id="1961234"/>
    <lineage>
        <taxon>Eukaryota</taxon>
        <taxon>Viridiplantae</taxon>
        <taxon>Streptophyta</taxon>
        <taxon>Embryophyta</taxon>
        <taxon>Tracheophyta</taxon>
        <taxon>Spermatophyta</taxon>
        <taxon>Magnoliopsida</taxon>
        <taxon>eudicotyledons</taxon>
        <taxon>Gunneridae</taxon>
        <taxon>Pentapetalae</taxon>
        <taxon>asterids</taxon>
        <taxon>lamiids</taxon>
        <taxon>Lamiales</taxon>
        <taxon>Orobanchaceae</taxon>
        <taxon>Pedicularideae</taxon>
        <taxon>Castillejinae</taxon>
        <taxon>Castilleja</taxon>
    </lineage>
</organism>
<keyword evidence="4 9" id="KW-0547">Nucleotide-binding</keyword>
<dbReference type="InterPro" id="IPR011009">
    <property type="entry name" value="Kinase-like_dom_sf"/>
</dbReference>
<protein>
    <recommendedName>
        <fullName evidence="2">mitogen-activated protein kinase kinase kinase</fullName>
        <ecNumber evidence="2">2.7.11.25</ecNumber>
    </recommendedName>
</protein>
<keyword evidence="3" id="KW-0808">Transferase</keyword>
<gene>
    <name evidence="12" type="ORF">CASFOL_011429</name>
</gene>
<evidence type="ECO:0000313" key="12">
    <source>
        <dbReference type="EMBL" id="KAL3646249.1"/>
    </source>
</evidence>
<evidence type="ECO:0000256" key="4">
    <source>
        <dbReference type="ARBA" id="ARBA00022741"/>
    </source>
</evidence>
<feature type="region of interest" description="Disordered" evidence="10">
    <location>
        <begin position="285"/>
        <end position="326"/>
    </location>
</feature>
<feature type="binding site" evidence="9">
    <location>
        <position position="363"/>
    </location>
    <ligand>
        <name>ATP</name>
        <dbReference type="ChEBI" id="CHEBI:30616"/>
    </ligand>
</feature>
<dbReference type="PROSITE" id="PS50011">
    <property type="entry name" value="PROTEIN_KINASE_DOM"/>
    <property type="match status" value="1"/>
</dbReference>
<comment type="catalytic activity">
    <reaction evidence="8">
        <text>L-seryl-[protein] + ATP = O-phospho-L-seryl-[protein] + ADP + H(+)</text>
        <dbReference type="Rhea" id="RHEA:17989"/>
        <dbReference type="Rhea" id="RHEA-COMP:9863"/>
        <dbReference type="Rhea" id="RHEA-COMP:11604"/>
        <dbReference type="ChEBI" id="CHEBI:15378"/>
        <dbReference type="ChEBI" id="CHEBI:29999"/>
        <dbReference type="ChEBI" id="CHEBI:30616"/>
        <dbReference type="ChEBI" id="CHEBI:83421"/>
        <dbReference type="ChEBI" id="CHEBI:456216"/>
        <dbReference type="EC" id="2.7.11.25"/>
    </reaction>
</comment>
<dbReference type="Gene3D" id="1.10.510.10">
    <property type="entry name" value="Transferase(Phosphotransferase) domain 1"/>
    <property type="match status" value="1"/>
</dbReference>
<feature type="compositionally biased region" description="Basic and acidic residues" evidence="10">
    <location>
        <begin position="122"/>
        <end position="162"/>
    </location>
</feature>
<keyword evidence="5" id="KW-0418">Kinase</keyword>
<feature type="compositionally biased region" description="Low complexity" evidence="10">
    <location>
        <begin position="257"/>
        <end position="270"/>
    </location>
</feature>